<evidence type="ECO:0000259" key="4">
    <source>
        <dbReference type="PROSITE" id="PS50991"/>
    </source>
</evidence>
<dbReference type="EMBL" id="LT629695">
    <property type="protein sequence ID" value="SDH67709.1"/>
    <property type="molecule type" value="Genomic_DNA"/>
</dbReference>
<sequence>MSVRDVGLPERAPLPGTPDAVTIWEVAPRDGLQAERIALGVDDRIHAIRMLAGAGLPVIEVGSFVRADRVPQMAGSDAVLAGVADLGIRTPVLTPNLHGYHAARAAGAQDVAVFLSVTETFSRENLGAARAQTEAAAREVVAHARADGVRVRGYLSMVFGDPWEGHVPVSDVTRVATLLHEWGVDEVSLGDTIGVATPGQVRGVVDALAADGIPLDHLALHMHDTYGTALANVLAGLEAGIRTFDAAAAGVGGCPFARSATGNLATDDLVWMLDGMGVRTGVDLDALTETSAWLSTALDRPTPSRVARALSAKEPA</sequence>
<dbReference type="SUPFAM" id="SSF51569">
    <property type="entry name" value="Aldolase"/>
    <property type="match status" value="1"/>
</dbReference>
<evidence type="ECO:0000313" key="6">
    <source>
        <dbReference type="Proteomes" id="UP000198822"/>
    </source>
</evidence>
<dbReference type="OrthoDB" id="9784013at2"/>
<dbReference type="NCBIfam" id="NF004283">
    <property type="entry name" value="PRK05692.1"/>
    <property type="match status" value="1"/>
</dbReference>
<evidence type="ECO:0000256" key="2">
    <source>
        <dbReference type="ARBA" id="ARBA00022723"/>
    </source>
</evidence>
<dbReference type="GO" id="GO:0004419">
    <property type="term" value="F:hydroxymethylglutaryl-CoA lyase activity"/>
    <property type="evidence" value="ECO:0007669"/>
    <property type="project" value="TreeGrafter"/>
</dbReference>
<evidence type="ECO:0000256" key="1">
    <source>
        <dbReference type="ARBA" id="ARBA00009405"/>
    </source>
</evidence>
<dbReference type="CDD" id="cd07938">
    <property type="entry name" value="DRE_TIM_HMGL"/>
    <property type="match status" value="1"/>
</dbReference>
<reference evidence="6" key="1">
    <citation type="submission" date="2016-10" db="EMBL/GenBank/DDBJ databases">
        <authorList>
            <person name="Varghese N."/>
            <person name="Submissions S."/>
        </authorList>
    </citation>
    <scope>NUCLEOTIDE SEQUENCE [LARGE SCALE GENOMIC DNA]</scope>
    <source>
        <strain evidence="6">DSM 22002</strain>
    </source>
</reference>
<dbReference type="InterPro" id="IPR043594">
    <property type="entry name" value="HMGL"/>
</dbReference>
<dbReference type="PROSITE" id="PS50991">
    <property type="entry name" value="PYR_CT"/>
    <property type="match status" value="1"/>
</dbReference>
<feature type="domain" description="Pyruvate carboxyltransferase" evidence="4">
    <location>
        <begin position="21"/>
        <end position="288"/>
    </location>
</feature>
<comment type="similarity">
    <text evidence="1">Belongs to the HMG-CoA lyase family.</text>
</comment>
<dbReference type="STRING" id="399736.SAMN04489720_1984"/>
<dbReference type="InterPro" id="IPR013785">
    <property type="entry name" value="Aldolase_TIM"/>
</dbReference>
<dbReference type="FunFam" id="3.20.20.70:FF:000071">
    <property type="entry name" value="Hydroxymethylglutaryl-CoA lyase"/>
    <property type="match status" value="1"/>
</dbReference>
<dbReference type="InterPro" id="IPR000891">
    <property type="entry name" value="PYR_CT"/>
</dbReference>
<dbReference type="RefSeq" id="WP_092504632.1">
    <property type="nucleotide sequence ID" value="NZ_LT629695.1"/>
</dbReference>
<dbReference type="Gene3D" id="3.20.20.70">
    <property type="entry name" value="Aldolase class I"/>
    <property type="match status" value="1"/>
</dbReference>
<keyword evidence="2" id="KW-0479">Metal-binding</keyword>
<organism evidence="5 6">
    <name type="scientific">Agrococcus jejuensis</name>
    <dbReference type="NCBI Taxonomy" id="399736"/>
    <lineage>
        <taxon>Bacteria</taxon>
        <taxon>Bacillati</taxon>
        <taxon>Actinomycetota</taxon>
        <taxon>Actinomycetes</taxon>
        <taxon>Micrococcales</taxon>
        <taxon>Microbacteriaceae</taxon>
        <taxon>Agrococcus</taxon>
    </lineage>
</organism>
<name>A0A1G8EDC9_9MICO</name>
<dbReference type="PANTHER" id="PTHR42738:SF7">
    <property type="entry name" value="HYDROXYMETHYLGLUTARYL-COA LYASE"/>
    <property type="match status" value="1"/>
</dbReference>
<dbReference type="Pfam" id="PF00682">
    <property type="entry name" value="HMGL-like"/>
    <property type="match status" value="1"/>
</dbReference>
<dbReference type="GO" id="GO:0046872">
    <property type="term" value="F:metal ion binding"/>
    <property type="evidence" value="ECO:0007669"/>
    <property type="project" value="UniProtKB-KW"/>
</dbReference>
<dbReference type="AlphaFoldDB" id="A0A1G8EDC9"/>
<protein>
    <submittedName>
        <fullName evidence="5">Hydroxymethylglutaryl-CoA lyase</fullName>
    </submittedName>
</protein>
<accession>A0A1G8EDC9</accession>
<evidence type="ECO:0000256" key="3">
    <source>
        <dbReference type="ARBA" id="ARBA00023239"/>
    </source>
</evidence>
<keyword evidence="6" id="KW-1185">Reference proteome</keyword>
<keyword evidence="3 5" id="KW-0456">Lyase</keyword>
<dbReference type="GO" id="GO:0046951">
    <property type="term" value="P:ketone body biosynthetic process"/>
    <property type="evidence" value="ECO:0007669"/>
    <property type="project" value="TreeGrafter"/>
</dbReference>
<dbReference type="PANTHER" id="PTHR42738">
    <property type="entry name" value="HYDROXYMETHYLGLUTARYL-COA LYASE"/>
    <property type="match status" value="1"/>
</dbReference>
<dbReference type="Proteomes" id="UP000198822">
    <property type="component" value="Chromosome I"/>
</dbReference>
<proteinExistence type="inferred from homology"/>
<evidence type="ECO:0000313" key="5">
    <source>
        <dbReference type="EMBL" id="SDH67709.1"/>
    </source>
</evidence>
<dbReference type="GO" id="GO:0006552">
    <property type="term" value="P:L-leucine catabolic process"/>
    <property type="evidence" value="ECO:0007669"/>
    <property type="project" value="TreeGrafter"/>
</dbReference>
<gene>
    <name evidence="5" type="ORF">SAMN04489720_1984</name>
</gene>